<dbReference type="Proteomes" id="UP001377168">
    <property type="component" value="Unassembled WGS sequence"/>
</dbReference>
<accession>A0ACC6Q113</accession>
<dbReference type="EMBL" id="JBBKAJ010000022">
    <property type="protein sequence ID" value="MEJ8637258.1"/>
    <property type="molecule type" value="Genomic_DNA"/>
</dbReference>
<name>A0ACC6Q113_9ACTN</name>
<protein>
    <submittedName>
        <fullName evidence="1">Uncharacterized protein</fullName>
    </submittedName>
</protein>
<reference evidence="1" key="1">
    <citation type="submission" date="2024-03" db="EMBL/GenBank/DDBJ databases">
        <title>Novel Streptomyces species of biotechnological and ecological value are a feature of Machair soil.</title>
        <authorList>
            <person name="Prole J.R."/>
            <person name="Goodfellow M."/>
            <person name="Allenby N."/>
            <person name="Ward A.C."/>
        </authorList>
    </citation>
    <scope>NUCLEOTIDE SEQUENCE</scope>
    <source>
        <strain evidence="1">MS2.AVA.5</strain>
    </source>
</reference>
<keyword evidence="2" id="KW-1185">Reference proteome</keyword>
<organism evidence="1 2">
    <name type="scientific">Streptomyces achmelvichensis</name>
    <dbReference type="NCBI Taxonomy" id="3134111"/>
    <lineage>
        <taxon>Bacteria</taxon>
        <taxon>Bacillati</taxon>
        <taxon>Actinomycetota</taxon>
        <taxon>Actinomycetes</taxon>
        <taxon>Kitasatosporales</taxon>
        <taxon>Streptomycetaceae</taxon>
        <taxon>Streptomyces</taxon>
    </lineage>
</organism>
<proteinExistence type="predicted"/>
<sequence>MTTPRVTDSAHAEDPSGLDGLAFDDPRTPADADGWDTTSDDLLGRSAVWEAEPAKTAPRTPATPRRGPADPVKALMHRHRELCERAVDPLEIAAGLEAHGVTDRTAARFRHRDVFTLAEELYARVPRGEAQTPARPGRGLPRPAAAGFALVLLTLLPGALCALAVAGLQPLEGAPRTAATVTGAVAVTVALSLCLRRGPLRAQRRTVPALRLGTLWLLAYAAYGADLPTRIMNGAGGAAPALSAGPLVGLALAVAPAAWCAHLFSVQARRRLDGSRGLEEFASGVRPLLLGVVALYVGAVTALLAVTRLALPYDDLAPAVALGVLLFLARLLVVHHFPAAAATGLAAACAVEAAAILLLLAGRLPGCGFLATPVEAAVTAWGASAVPAAACAASAAGLLAHATAALSRASAHTA</sequence>
<comment type="caution">
    <text evidence="1">The sequence shown here is derived from an EMBL/GenBank/DDBJ whole genome shotgun (WGS) entry which is preliminary data.</text>
</comment>
<evidence type="ECO:0000313" key="2">
    <source>
        <dbReference type="Proteomes" id="UP001377168"/>
    </source>
</evidence>
<evidence type="ECO:0000313" key="1">
    <source>
        <dbReference type="EMBL" id="MEJ8637258.1"/>
    </source>
</evidence>
<gene>
    <name evidence="1" type="ORF">WKI67_28215</name>
</gene>